<dbReference type="PANTHER" id="PTHR43353">
    <property type="entry name" value="SUCCINATE-SEMIALDEHYDE DEHYDROGENASE, MITOCHONDRIAL"/>
    <property type="match status" value="1"/>
</dbReference>
<accession>A0A6N9YP38</accession>
<evidence type="ECO:0000313" key="7">
    <source>
        <dbReference type="EMBL" id="NED96763.1"/>
    </source>
</evidence>
<keyword evidence="2 4" id="KW-0560">Oxidoreductase</keyword>
<dbReference type="Pfam" id="PF00171">
    <property type="entry name" value="Aldedh"/>
    <property type="match status" value="1"/>
</dbReference>
<dbReference type="InterPro" id="IPR050740">
    <property type="entry name" value="Aldehyde_DH_Superfamily"/>
</dbReference>
<dbReference type="InterPro" id="IPR016161">
    <property type="entry name" value="Ald_DH/histidinol_DH"/>
</dbReference>
<dbReference type="InterPro" id="IPR015590">
    <property type="entry name" value="Aldehyde_DH_dom"/>
</dbReference>
<dbReference type="AlphaFoldDB" id="A0A6N9YP38"/>
<organism evidence="7 8">
    <name type="scientific">Phytoactinopolyspora alkaliphila</name>
    <dbReference type="NCBI Taxonomy" id="1783498"/>
    <lineage>
        <taxon>Bacteria</taxon>
        <taxon>Bacillati</taxon>
        <taxon>Actinomycetota</taxon>
        <taxon>Actinomycetes</taxon>
        <taxon>Jiangellales</taxon>
        <taxon>Jiangellaceae</taxon>
        <taxon>Phytoactinopolyspora</taxon>
    </lineage>
</organism>
<dbReference type="InterPro" id="IPR029510">
    <property type="entry name" value="Ald_DH_CS_GLU"/>
</dbReference>
<dbReference type="InterPro" id="IPR016162">
    <property type="entry name" value="Ald_DH_N"/>
</dbReference>
<protein>
    <submittedName>
        <fullName evidence="7">Aldehyde dehydrogenase</fullName>
    </submittedName>
</protein>
<comment type="caution">
    <text evidence="7">The sequence shown here is derived from an EMBL/GenBank/DDBJ whole genome shotgun (WGS) entry which is preliminary data.</text>
</comment>
<gene>
    <name evidence="7" type="ORF">G1H11_15750</name>
</gene>
<evidence type="ECO:0000313" key="8">
    <source>
        <dbReference type="Proteomes" id="UP000469185"/>
    </source>
</evidence>
<evidence type="ECO:0000259" key="6">
    <source>
        <dbReference type="Pfam" id="PF00171"/>
    </source>
</evidence>
<dbReference type="InterPro" id="IPR016163">
    <property type="entry name" value="Ald_DH_C"/>
</dbReference>
<dbReference type="GO" id="GO:0009450">
    <property type="term" value="P:gamma-aminobutyric acid catabolic process"/>
    <property type="evidence" value="ECO:0007669"/>
    <property type="project" value="TreeGrafter"/>
</dbReference>
<proteinExistence type="inferred from homology"/>
<feature type="region of interest" description="Disordered" evidence="5">
    <location>
        <begin position="1"/>
        <end position="26"/>
    </location>
</feature>
<dbReference type="GO" id="GO:0004777">
    <property type="term" value="F:succinate-semialdehyde dehydrogenase (NAD+) activity"/>
    <property type="evidence" value="ECO:0007669"/>
    <property type="project" value="TreeGrafter"/>
</dbReference>
<dbReference type="PANTHER" id="PTHR43353:SF5">
    <property type="entry name" value="SUCCINATE-SEMIALDEHYDE DEHYDROGENASE, MITOCHONDRIAL"/>
    <property type="match status" value="1"/>
</dbReference>
<evidence type="ECO:0000256" key="3">
    <source>
        <dbReference type="PROSITE-ProRule" id="PRU10007"/>
    </source>
</evidence>
<dbReference type="Gene3D" id="3.40.605.10">
    <property type="entry name" value="Aldehyde Dehydrogenase, Chain A, domain 1"/>
    <property type="match status" value="1"/>
</dbReference>
<dbReference type="PROSITE" id="PS00687">
    <property type="entry name" value="ALDEHYDE_DEHYDR_GLU"/>
    <property type="match status" value="1"/>
</dbReference>
<evidence type="ECO:0000256" key="1">
    <source>
        <dbReference type="ARBA" id="ARBA00009986"/>
    </source>
</evidence>
<name>A0A6N9YP38_9ACTN</name>
<dbReference type="EMBL" id="JAAGOB010000008">
    <property type="protein sequence ID" value="NED96763.1"/>
    <property type="molecule type" value="Genomic_DNA"/>
</dbReference>
<feature type="active site" evidence="3">
    <location>
        <position position="247"/>
    </location>
</feature>
<feature type="domain" description="Aldehyde dehydrogenase" evidence="6">
    <location>
        <begin position="20"/>
        <end position="474"/>
    </location>
</feature>
<sequence length="483" mass="50324">MTREVPVVIDGDACPRGGRETVPVRSPSTGEQLATMVRGTPEDVDRAVRAAGHAAAVLVSMTPRARAGLVRRVGELIAERAGTIAHDLAGEQGKPLREAEGEVATAVIMWHEAAEIVRHSTDEILPSDDAARRVVVVRRPHGVLAVITPWNFPATIPTEYLSAGLAAGNAIVWKPSELTPLTAVHLMDCIRDAGFPPGSVNLVPGLGHDTGAALVSHPRISAIGFTGSPRTGDAIARAAGAKPMLLELGGNNATVVLDDVDVAAAADRLSSAAFANAGQICSSTERIVIHRRIHDQLADALTERAKALRLGLSLDPSTTIGPLNNEPTVTKVNGHIEDAVAKGARVTTGGKRAGGWPTPLYYEPTVMTGLTPEMLAFTEETFGPVAALMTFESDDEAVGLVNGHGLGLIAGILGEDVTRALAIGRRIDAGVVNIGDVATAWQPHTPFGGYSGRASGVGRLGGRYTVEALSQLQTFVLPADAMP</sequence>
<dbReference type="Proteomes" id="UP000469185">
    <property type="component" value="Unassembled WGS sequence"/>
</dbReference>
<reference evidence="7 8" key="1">
    <citation type="submission" date="2020-02" db="EMBL/GenBank/DDBJ databases">
        <authorList>
            <person name="Li X.-J."/>
            <person name="Feng X.-M."/>
        </authorList>
    </citation>
    <scope>NUCLEOTIDE SEQUENCE [LARGE SCALE GENOMIC DNA]</scope>
    <source>
        <strain evidence="7 8">CGMCC 4.7225</strain>
    </source>
</reference>
<evidence type="ECO:0000256" key="2">
    <source>
        <dbReference type="ARBA" id="ARBA00023002"/>
    </source>
</evidence>
<keyword evidence="8" id="KW-1185">Reference proteome</keyword>
<dbReference type="FunFam" id="3.40.605.10:FF:000007">
    <property type="entry name" value="NAD/NADP-dependent betaine aldehyde dehydrogenase"/>
    <property type="match status" value="1"/>
</dbReference>
<comment type="similarity">
    <text evidence="1 4">Belongs to the aldehyde dehydrogenase family.</text>
</comment>
<dbReference type="Gene3D" id="3.40.309.10">
    <property type="entry name" value="Aldehyde Dehydrogenase, Chain A, domain 2"/>
    <property type="match status" value="1"/>
</dbReference>
<dbReference type="SUPFAM" id="SSF53720">
    <property type="entry name" value="ALDH-like"/>
    <property type="match status" value="1"/>
</dbReference>
<dbReference type="RefSeq" id="WP_163819542.1">
    <property type="nucleotide sequence ID" value="NZ_JAAGOB010000008.1"/>
</dbReference>
<evidence type="ECO:0000256" key="4">
    <source>
        <dbReference type="RuleBase" id="RU003345"/>
    </source>
</evidence>
<evidence type="ECO:0000256" key="5">
    <source>
        <dbReference type="SAM" id="MobiDB-lite"/>
    </source>
</evidence>